<proteinExistence type="predicted"/>
<gene>
    <name evidence="1" type="ORF">PVK06_012760</name>
</gene>
<comment type="caution">
    <text evidence="1">The sequence shown here is derived from an EMBL/GenBank/DDBJ whole genome shotgun (WGS) entry which is preliminary data.</text>
</comment>
<protein>
    <submittedName>
        <fullName evidence="1">Uncharacterized protein</fullName>
    </submittedName>
</protein>
<dbReference type="EMBL" id="JARKNE010000004">
    <property type="protein sequence ID" value="KAK5836954.1"/>
    <property type="molecule type" value="Genomic_DNA"/>
</dbReference>
<organism evidence="1 2">
    <name type="scientific">Gossypium arboreum</name>
    <name type="common">Tree cotton</name>
    <name type="synonym">Gossypium nanking</name>
    <dbReference type="NCBI Taxonomy" id="29729"/>
    <lineage>
        <taxon>Eukaryota</taxon>
        <taxon>Viridiplantae</taxon>
        <taxon>Streptophyta</taxon>
        <taxon>Embryophyta</taxon>
        <taxon>Tracheophyta</taxon>
        <taxon>Spermatophyta</taxon>
        <taxon>Magnoliopsida</taxon>
        <taxon>eudicotyledons</taxon>
        <taxon>Gunneridae</taxon>
        <taxon>Pentapetalae</taxon>
        <taxon>rosids</taxon>
        <taxon>malvids</taxon>
        <taxon>Malvales</taxon>
        <taxon>Malvaceae</taxon>
        <taxon>Malvoideae</taxon>
        <taxon>Gossypium</taxon>
    </lineage>
</organism>
<evidence type="ECO:0000313" key="1">
    <source>
        <dbReference type="EMBL" id="KAK5836954.1"/>
    </source>
</evidence>
<reference evidence="1 2" key="1">
    <citation type="submission" date="2023-03" db="EMBL/GenBank/DDBJ databases">
        <title>WGS of Gossypium arboreum.</title>
        <authorList>
            <person name="Yu D."/>
        </authorList>
    </citation>
    <scope>NUCLEOTIDE SEQUENCE [LARGE SCALE GENOMIC DNA]</scope>
    <source>
        <tissue evidence="1">Leaf</tissue>
    </source>
</reference>
<accession>A0ABR0QCN5</accession>
<name>A0ABR0QCN5_GOSAR</name>
<dbReference type="Proteomes" id="UP001358586">
    <property type="component" value="Chromosome 4"/>
</dbReference>
<evidence type="ECO:0000313" key="2">
    <source>
        <dbReference type="Proteomes" id="UP001358586"/>
    </source>
</evidence>
<keyword evidence="2" id="KW-1185">Reference proteome</keyword>
<sequence length="98" mass="10617">MANGLNVEDGEYSEPVSPTAQYLNSSVLSVCILAVLDTEIPIDDSPALGLLKMSSFLLVLASPPFEDEHGVKHWKKVEVKLEDHVNIPNFPSGLSPQS</sequence>